<feature type="transmembrane region" description="Helical" evidence="1">
    <location>
        <begin position="12"/>
        <end position="34"/>
    </location>
</feature>
<dbReference type="KEGG" id="txy:Thexy_1603"/>
<evidence type="ECO:0000313" key="2">
    <source>
        <dbReference type="EMBL" id="AEF17634.1"/>
    </source>
</evidence>
<dbReference type="STRING" id="858215.Thexy_1603"/>
<dbReference type="HOGENOM" id="CLU_1569931_0_0_9"/>
<keyword evidence="1" id="KW-1133">Transmembrane helix</keyword>
<sequence>MKYYMLDKLKRLLLYFMTLIILLSVALLFIFVFVDVNMKGINVELSVLWWIFYIILSMSLSVALFSIGISQVILLEDYFVISLGIMGFVRIRYDNIAEINEIEKKINYKRGINLKNDVCSLIISKKSLLEVQLKSPIKIYYFLLFDRYANDIVFSAPNLKVLKEEINKKM</sequence>
<name>F6BHN5_THEXL</name>
<gene>
    <name evidence="2" type="ordered locus">Thexy_1603</name>
</gene>
<organism evidence="2 3">
    <name type="scientific">Thermoanaerobacterium xylanolyticum (strain ATCC 49914 / DSM 7097 / LX-11)</name>
    <dbReference type="NCBI Taxonomy" id="858215"/>
    <lineage>
        <taxon>Bacteria</taxon>
        <taxon>Bacillati</taxon>
        <taxon>Bacillota</taxon>
        <taxon>Clostridia</taxon>
        <taxon>Thermoanaerobacterales</taxon>
        <taxon>Thermoanaerobacteraceae</taxon>
        <taxon>Thermoanaerobacterium</taxon>
    </lineage>
</organism>
<dbReference type="AlphaFoldDB" id="F6BHN5"/>
<evidence type="ECO:0000313" key="3">
    <source>
        <dbReference type="Proteomes" id="UP000007239"/>
    </source>
</evidence>
<protein>
    <submittedName>
        <fullName evidence="2">Uncharacterized protein</fullName>
    </submittedName>
</protein>
<dbReference type="RefSeq" id="WP_013788370.1">
    <property type="nucleotide sequence ID" value="NC_015555.1"/>
</dbReference>
<keyword evidence="3" id="KW-1185">Reference proteome</keyword>
<accession>F6BHN5</accession>
<keyword evidence="1" id="KW-0812">Transmembrane</keyword>
<dbReference type="Proteomes" id="UP000007239">
    <property type="component" value="Chromosome"/>
</dbReference>
<feature type="transmembrane region" description="Helical" evidence="1">
    <location>
        <begin position="46"/>
        <end position="69"/>
    </location>
</feature>
<dbReference type="eggNOG" id="ENOG5033350">
    <property type="taxonomic scope" value="Bacteria"/>
</dbReference>
<reference evidence="2" key="1">
    <citation type="submission" date="2011-05" db="EMBL/GenBank/DDBJ databases">
        <title>Complete sequence of Thermoanaerobacterium xylanolyticum LX-11.</title>
        <authorList>
            <consortium name="US DOE Joint Genome Institute"/>
            <person name="Lucas S."/>
            <person name="Han J."/>
            <person name="Lapidus A."/>
            <person name="Cheng J.-F."/>
            <person name="Goodwin L."/>
            <person name="Pitluck S."/>
            <person name="Peters L."/>
            <person name="Mikhailova N."/>
            <person name="Lu M."/>
            <person name="Han C."/>
            <person name="Tapia R."/>
            <person name="Land M."/>
            <person name="Hauser L."/>
            <person name="Kyrpides N."/>
            <person name="Ivanova N."/>
            <person name="Pagani I."/>
            <person name="Hemme C."/>
            <person name="Woyke T."/>
        </authorList>
    </citation>
    <scope>NUCLEOTIDE SEQUENCE</scope>
    <source>
        <strain evidence="2">LX-11</strain>
    </source>
</reference>
<evidence type="ECO:0000256" key="1">
    <source>
        <dbReference type="SAM" id="Phobius"/>
    </source>
</evidence>
<proteinExistence type="predicted"/>
<keyword evidence="1" id="KW-0472">Membrane</keyword>
<dbReference type="EMBL" id="CP002739">
    <property type="protein sequence ID" value="AEF17634.1"/>
    <property type="molecule type" value="Genomic_DNA"/>
</dbReference>